<feature type="region of interest" description="Disordered" evidence="1">
    <location>
        <begin position="31"/>
        <end position="71"/>
    </location>
</feature>
<evidence type="ECO:0000313" key="2">
    <source>
        <dbReference type="EMBL" id="KAK3935289.1"/>
    </source>
</evidence>
<dbReference type="Proteomes" id="UP001303473">
    <property type="component" value="Unassembled WGS sequence"/>
</dbReference>
<feature type="compositionally biased region" description="Basic residues" evidence="1">
    <location>
        <begin position="43"/>
        <end position="71"/>
    </location>
</feature>
<comment type="caution">
    <text evidence="2">The sequence shown here is derived from an EMBL/GenBank/DDBJ whole genome shotgun (WGS) entry which is preliminary data.</text>
</comment>
<sequence>MCDPMEIDEDSGTGADSNVVSSLLPAVAEMAQRAQGSNGAGHSNRRKRSYKRAAAASRRKQSGRRLRAKRANKGDLLQVNDVSSRLVRADPLTFFADHCEMALAGWISILGKTTLPHITSRALEILGLTADELICLSQARLRRKRNACHG</sequence>
<reference evidence="3" key="1">
    <citation type="journal article" date="2023" name="Mol. Phylogenet. Evol.">
        <title>Genome-scale phylogeny and comparative genomics of the fungal order Sordariales.</title>
        <authorList>
            <person name="Hensen N."/>
            <person name="Bonometti L."/>
            <person name="Westerberg I."/>
            <person name="Brannstrom I.O."/>
            <person name="Guillou S."/>
            <person name="Cros-Aarteil S."/>
            <person name="Calhoun S."/>
            <person name="Haridas S."/>
            <person name="Kuo A."/>
            <person name="Mondo S."/>
            <person name="Pangilinan J."/>
            <person name="Riley R."/>
            <person name="LaButti K."/>
            <person name="Andreopoulos B."/>
            <person name="Lipzen A."/>
            <person name="Chen C."/>
            <person name="Yan M."/>
            <person name="Daum C."/>
            <person name="Ng V."/>
            <person name="Clum A."/>
            <person name="Steindorff A."/>
            <person name="Ohm R.A."/>
            <person name="Martin F."/>
            <person name="Silar P."/>
            <person name="Natvig D.O."/>
            <person name="Lalanne C."/>
            <person name="Gautier V."/>
            <person name="Ament-Velasquez S.L."/>
            <person name="Kruys A."/>
            <person name="Hutchinson M.I."/>
            <person name="Powell A.J."/>
            <person name="Barry K."/>
            <person name="Miller A.N."/>
            <person name="Grigoriev I.V."/>
            <person name="Debuchy R."/>
            <person name="Gladieux P."/>
            <person name="Hiltunen Thoren M."/>
            <person name="Johannesson H."/>
        </authorList>
    </citation>
    <scope>NUCLEOTIDE SEQUENCE [LARGE SCALE GENOMIC DNA]</scope>
    <source>
        <strain evidence="3">CBS 340.73</strain>
    </source>
</reference>
<protein>
    <submittedName>
        <fullName evidence="2">Uncharacterized protein</fullName>
    </submittedName>
</protein>
<evidence type="ECO:0000256" key="1">
    <source>
        <dbReference type="SAM" id="MobiDB-lite"/>
    </source>
</evidence>
<evidence type="ECO:0000313" key="3">
    <source>
        <dbReference type="Proteomes" id="UP001303473"/>
    </source>
</evidence>
<name>A0AAN6MXR0_9PEZI</name>
<keyword evidence="3" id="KW-1185">Reference proteome</keyword>
<accession>A0AAN6MXR0</accession>
<organism evidence="2 3">
    <name type="scientific">Diplogelasinospora grovesii</name>
    <dbReference type="NCBI Taxonomy" id="303347"/>
    <lineage>
        <taxon>Eukaryota</taxon>
        <taxon>Fungi</taxon>
        <taxon>Dikarya</taxon>
        <taxon>Ascomycota</taxon>
        <taxon>Pezizomycotina</taxon>
        <taxon>Sordariomycetes</taxon>
        <taxon>Sordariomycetidae</taxon>
        <taxon>Sordariales</taxon>
        <taxon>Diplogelasinosporaceae</taxon>
        <taxon>Diplogelasinospora</taxon>
    </lineage>
</organism>
<proteinExistence type="predicted"/>
<gene>
    <name evidence="2" type="ORF">QBC46DRAFT_422979</name>
</gene>
<dbReference type="AlphaFoldDB" id="A0AAN6MXR0"/>
<dbReference type="EMBL" id="MU853930">
    <property type="protein sequence ID" value="KAK3935289.1"/>
    <property type="molecule type" value="Genomic_DNA"/>
</dbReference>